<comment type="caution">
    <text evidence="2">The sequence shown here is derived from an EMBL/GenBank/DDBJ whole genome shotgun (WGS) entry which is preliminary data.</text>
</comment>
<reference evidence="2" key="1">
    <citation type="submission" date="2023-01" db="EMBL/GenBank/DDBJ databases">
        <title>Psychroserpens sp. MSW6 and Marinomonas sp. RSW2, isolated from seawater.</title>
        <authorList>
            <person name="Kristyanto S."/>
            <person name="Jung J."/>
            <person name="Kim J.M."/>
            <person name="Jeon C.O."/>
        </authorList>
    </citation>
    <scope>NUCLEOTIDE SEQUENCE</scope>
    <source>
        <strain evidence="2">RSW2</strain>
    </source>
</reference>
<dbReference type="Pfam" id="PF00111">
    <property type="entry name" value="Fer2"/>
    <property type="match status" value="1"/>
</dbReference>
<dbReference type="Gene3D" id="3.10.20.30">
    <property type="match status" value="1"/>
</dbReference>
<dbReference type="InterPro" id="IPR006058">
    <property type="entry name" value="2Fe2S_fd_BS"/>
</dbReference>
<proteinExistence type="predicted"/>
<dbReference type="SUPFAM" id="SSF54292">
    <property type="entry name" value="2Fe-2S ferredoxin-like"/>
    <property type="match status" value="1"/>
</dbReference>
<dbReference type="PROSITE" id="PS51085">
    <property type="entry name" value="2FE2S_FER_2"/>
    <property type="match status" value="1"/>
</dbReference>
<evidence type="ECO:0000313" key="3">
    <source>
        <dbReference type="Proteomes" id="UP001139522"/>
    </source>
</evidence>
<gene>
    <name evidence="2" type="ORF">M3I01_009155</name>
</gene>
<dbReference type="InterPro" id="IPR001041">
    <property type="entry name" value="2Fe-2S_ferredoxin-type"/>
</dbReference>
<evidence type="ECO:0000313" key="2">
    <source>
        <dbReference type="EMBL" id="MDE8603092.1"/>
    </source>
</evidence>
<keyword evidence="3" id="KW-1185">Reference proteome</keyword>
<name>A0ABT5WEH4_9GAMM</name>
<dbReference type="InterPro" id="IPR036010">
    <property type="entry name" value="2Fe-2S_ferredoxin-like_sf"/>
</dbReference>
<evidence type="ECO:0000259" key="1">
    <source>
        <dbReference type="PROSITE" id="PS51085"/>
    </source>
</evidence>
<dbReference type="Proteomes" id="UP001139522">
    <property type="component" value="Unassembled WGS sequence"/>
</dbReference>
<feature type="domain" description="2Fe-2S ferredoxin-type" evidence="1">
    <location>
        <begin position="1"/>
        <end position="63"/>
    </location>
</feature>
<organism evidence="2 3">
    <name type="scientific">Marinomonas maritima</name>
    <dbReference type="NCBI Taxonomy" id="2940935"/>
    <lineage>
        <taxon>Bacteria</taxon>
        <taxon>Pseudomonadati</taxon>
        <taxon>Pseudomonadota</taxon>
        <taxon>Gammaproteobacteria</taxon>
        <taxon>Oceanospirillales</taxon>
        <taxon>Oceanospirillaceae</taxon>
        <taxon>Marinomonas</taxon>
    </lineage>
</organism>
<accession>A0ABT5WEH4</accession>
<dbReference type="CDD" id="cd00207">
    <property type="entry name" value="fer2"/>
    <property type="match status" value="1"/>
</dbReference>
<dbReference type="RefSeq" id="WP_275565042.1">
    <property type="nucleotide sequence ID" value="NZ_JAMZEG020000002.1"/>
</dbReference>
<dbReference type="PROSITE" id="PS00197">
    <property type="entry name" value="2FE2S_FER_1"/>
    <property type="match status" value="1"/>
</dbReference>
<dbReference type="EMBL" id="JAMZEG020000002">
    <property type="protein sequence ID" value="MDE8603092.1"/>
    <property type="molecule type" value="Genomic_DNA"/>
</dbReference>
<dbReference type="InterPro" id="IPR012675">
    <property type="entry name" value="Beta-grasp_dom_sf"/>
</dbReference>
<sequence>MIEANDGDNLLTSLLLHHIDVLYGCRAGACGACRLYDQTNCESILSCQTHITSPMVLSTLLPSVFSTFSLMTKNVLDDANIELTLLGPSDESFGDHVAVSVSLEDDKTFVECMALNPAGTPLKVMLQENQFSAIEWQHVLALDLDDPLQVQLSSGARKGRLLHEMGVNDGSVVVITSPENAPFESYWRDALADYSAKYLGHFSLSSNPEPSMSLADEAFISFLRDAPANVGSGILQIIYHGQKISTKDWEQSLRPLRIRTNQLYFVR</sequence>
<protein>
    <submittedName>
        <fullName evidence="2">2Fe-2S iron-sulfur cluster-binding protein</fullName>
    </submittedName>
</protein>